<dbReference type="Proteomes" id="UP001482620">
    <property type="component" value="Unassembled WGS sequence"/>
</dbReference>
<sequence>MLSRTVSDTRWRKYGTPVTYELDVSAGSGSVLHGTTVSTCLDSGGKPRDPIKHPDLVGQGVMVQTEWTGRTSHKVSMKDHQNHIKHGSGSIILWVTSSDETKTLVEMAGSESRTQSDRISVGSPEEGCGLKMSRRSSAGRVGRSY</sequence>
<evidence type="ECO:0000313" key="3">
    <source>
        <dbReference type="Proteomes" id="UP001482620"/>
    </source>
</evidence>
<feature type="compositionally biased region" description="Low complexity" evidence="1">
    <location>
        <begin position="135"/>
        <end position="145"/>
    </location>
</feature>
<evidence type="ECO:0000256" key="1">
    <source>
        <dbReference type="SAM" id="MobiDB-lite"/>
    </source>
</evidence>
<organism evidence="2 3">
    <name type="scientific">Ilyodon furcidens</name>
    <name type="common">goldbreast splitfin</name>
    <dbReference type="NCBI Taxonomy" id="33524"/>
    <lineage>
        <taxon>Eukaryota</taxon>
        <taxon>Metazoa</taxon>
        <taxon>Chordata</taxon>
        <taxon>Craniata</taxon>
        <taxon>Vertebrata</taxon>
        <taxon>Euteleostomi</taxon>
        <taxon>Actinopterygii</taxon>
        <taxon>Neopterygii</taxon>
        <taxon>Teleostei</taxon>
        <taxon>Neoteleostei</taxon>
        <taxon>Acanthomorphata</taxon>
        <taxon>Ovalentaria</taxon>
        <taxon>Atherinomorphae</taxon>
        <taxon>Cyprinodontiformes</taxon>
        <taxon>Goodeidae</taxon>
        <taxon>Ilyodon</taxon>
    </lineage>
</organism>
<reference evidence="2 3" key="1">
    <citation type="submission" date="2021-06" db="EMBL/GenBank/DDBJ databases">
        <authorList>
            <person name="Palmer J.M."/>
        </authorList>
    </citation>
    <scope>NUCLEOTIDE SEQUENCE [LARGE SCALE GENOMIC DNA]</scope>
    <source>
        <strain evidence="3">if_2019</strain>
        <tissue evidence="2">Muscle</tissue>
    </source>
</reference>
<feature type="region of interest" description="Disordered" evidence="1">
    <location>
        <begin position="109"/>
        <end position="145"/>
    </location>
</feature>
<evidence type="ECO:0000313" key="2">
    <source>
        <dbReference type="EMBL" id="MEQ2238844.1"/>
    </source>
</evidence>
<keyword evidence="3" id="KW-1185">Reference proteome</keyword>
<comment type="caution">
    <text evidence="2">The sequence shown here is derived from an EMBL/GenBank/DDBJ whole genome shotgun (WGS) entry which is preliminary data.</text>
</comment>
<name>A0ABV0U239_9TELE</name>
<dbReference type="EMBL" id="JAHRIQ010054663">
    <property type="protein sequence ID" value="MEQ2238844.1"/>
    <property type="molecule type" value="Genomic_DNA"/>
</dbReference>
<gene>
    <name evidence="2" type="ORF">ILYODFUR_037482</name>
</gene>
<accession>A0ABV0U239</accession>
<proteinExistence type="predicted"/>
<protein>
    <submittedName>
        <fullName evidence="2">Uncharacterized protein</fullName>
    </submittedName>
</protein>